<evidence type="ECO:0000313" key="1">
    <source>
        <dbReference type="EMBL" id="JAD35011.1"/>
    </source>
</evidence>
<organism evidence="1">
    <name type="scientific">Arundo donax</name>
    <name type="common">Giant reed</name>
    <name type="synonym">Donax arundinaceus</name>
    <dbReference type="NCBI Taxonomy" id="35708"/>
    <lineage>
        <taxon>Eukaryota</taxon>
        <taxon>Viridiplantae</taxon>
        <taxon>Streptophyta</taxon>
        <taxon>Embryophyta</taxon>
        <taxon>Tracheophyta</taxon>
        <taxon>Spermatophyta</taxon>
        <taxon>Magnoliopsida</taxon>
        <taxon>Liliopsida</taxon>
        <taxon>Poales</taxon>
        <taxon>Poaceae</taxon>
        <taxon>PACMAD clade</taxon>
        <taxon>Arundinoideae</taxon>
        <taxon>Arundineae</taxon>
        <taxon>Arundo</taxon>
    </lineage>
</organism>
<reference evidence="1" key="1">
    <citation type="submission" date="2014-09" db="EMBL/GenBank/DDBJ databases">
        <authorList>
            <person name="Magalhaes I.L.F."/>
            <person name="Oliveira U."/>
            <person name="Santos F.R."/>
            <person name="Vidigal T.H.D.A."/>
            <person name="Brescovit A.D."/>
            <person name="Santos A.J."/>
        </authorList>
    </citation>
    <scope>NUCLEOTIDE SEQUENCE</scope>
    <source>
        <tissue evidence="1">Shoot tissue taken approximately 20 cm above the soil surface</tissue>
    </source>
</reference>
<sequence length="17" mass="1866">MIALFLEFTTRLGGVVV</sequence>
<dbReference type="EMBL" id="GBRH01262884">
    <property type="protein sequence ID" value="JAD35011.1"/>
    <property type="molecule type" value="Transcribed_RNA"/>
</dbReference>
<protein>
    <submittedName>
        <fullName evidence="1">Uncharacterized protein</fullName>
    </submittedName>
</protein>
<proteinExistence type="predicted"/>
<name>A0A0A8Z880_ARUDO</name>
<dbReference type="AlphaFoldDB" id="A0A0A8Z880"/>
<accession>A0A0A8Z880</accession>
<reference evidence="1" key="2">
    <citation type="journal article" date="2015" name="Data Brief">
        <title>Shoot transcriptome of the giant reed, Arundo donax.</title>
        <authorList>
            <person name="Barrero R.A."/>
            <person name="Guerrero F.D."/>
            <person name="Moolhuijzen P."/>
            <person name="Goolsby J.A."/>
            <person name="Tidwell J."/>
            <person name="Bellgard S.E."/>
            <person name="Bellgard M.I."/>
        </authorList>
    </citation>
    <scope>NUCLEOTIDE SEQUENCE</scope>
    <source>
        <tissue evidence="1">Shoot tissue taken approximately 20 cm above the soil surface</tissue>
    </source>
</reference>